<dbReference type="PROSITE" id="PS00134">
    <property type="entry name" value="TRYPSIN_HIS"/>
    <property type="match status" value="1"/>
</dbReference>
<dbReference type="Gene3D" id="2.40.10.10">
    <property type="entry name" value="Trypsin-like serine proteases"/>
    <property type="match status" value="1"/>
</dbReference>
<evidence type="ECO:0000313" key="6">
    <source>
        <dbReference type="Proteomes" id="UP000008792"/>
    </source>
</evidence>
<evidence type="ECO:0000259" key="4">
    <source>
        <dbReference type="PROSITE" id="PS50240"/>
    </source>
</evidence>
<dbReference type="SUPFAM" id="SSF50494">
    <property type="entry name" value="Trypsin-like serine proteases"/>
    <property type="match status" value="1"/>
</dbReference>
<feature type="signal peptide" evidence="3">
    <location>
        <begin position="1"/>
        <end position="25"/>
    </location>
</feature>
<keyword evidence="1" id="KW-1015">Disulfide bond</keyword>
<dbReference type="Proteomes" id="UP000008792">
    <property type="component" value="Unassembled WGS sequence"/>
</dbReference>
<dbReference type="GO" id="GO:0004252">
    <property type="term" value="F:serine-type endopeptidase activity"/>
    <property type="evidence" value="ECO:0007669"/>
    <property type="project" value="InterPro"/>
</dbReference>
<keyword evidence="6" id="KW-1185">Reference proteome</keyword>
<evidence type="ECO:0000256" key="2">
    <source>
        <dbReference type="RuleBase" id="RU363034"/>
    </source>
</evidence>
<dbReference type="GO" id="GO:0006508">
    <property type="term" value="P:proteolysis"/>
    <property type="evidence" value="ECO:0007669"/>
    <property type="project" value="UniProtKB-KW"/>
</dbReference>
<evidence type="ECO:0000256" key="3">
    <source>
        <dbReference type="SAM" id="SignalP"/>
    </source>
</evidence>
<dbReference type="PRINTS" id="PR00722">
    <property type="entry name" value="CHYMOTRYPSIN"/>
</dbReference>
<dbReference type="OrthoDB" id="5565075at2759"/>
<dbReference type="InterPro" id="IPR033116">
    <property type="entry name" value="TRYPSIN_SER"/>
</dbReference>
<dbReference type="AlphaFoldDB" id="A0A0Q9WUB6"/>
<dbReference type="CDD" id="cd00190">
    <property type="entry name" value="Tryp_SPc"/>
    <property type="match status" value="1"/>
</dbReference>
<keyword evidence="3" id="KW-0732">Signal</keyword>
<dbReference type="PANTHER" id="PTHR24252">
    <property type="entry name" value="ACROSIN-RELATED"/>
    <property type="match status" value="1"/>
</dbReference>
<evidence type="ECO:0000256" key="1">
    <source>
        <dbReference type="ARBA" id="ARBA00023157"/>
    </source>
</evidence>
<reference evidence="5 6" key="1">
    <citation type="journal article" date="2007" name="Nature">
        <title>Evolution of genes and genomes on the Drosophila phylogeny.</title>
        <authorList>
            <consortium name="Drosophila 12 Genomes Consortium"/>
            <person name="Clark A.G."/>
            <person name="Eisen M.B."/>
            <person name="Smith D.R."/>
            <person name="Bergman C.M."/>
            <person name="Oliver B."/>
            <person name="Markow T.A."/>
            <person name="Kaufman T.C."/>
            <person name="Kellis M."/>
            <person name="Gelbart W."/>
            <person name="Iyer V.N."/>
            <person name="Pollard D.A."/>
            <person name="Sackton T.B."/>
            <person name="Larracuente A.M."/>
            <person name="Singh N.D."/>
            <person name="Abad J.P."/>
            <person name="Abt D.N."/>
            <person name="Adryan B."/>
            <person name="Aguade M."/>
            <person name="Akashi H."/>
            <person name="Anderson W.W."/>
            <person name="Aquadro C.F."/>
            <person name="Ardell D.H."/>
            <person name="Arguello R."/>
            <person name="Artieri C.G."/>
            <person name="Barbash D.A."/>
            <person name="Barker D."/>
            <person name="Barsanti P."/>
            <person name="Batterham P."/>
            <person name="Batzoglou S."/>
            <person name="Begun D."/>
            <person name="Bhutkar A."/>
            <person name="Blanco E."/>
            <person name="Bosak S.A."/>
            <person name="Bradley R.K."/>
            <person name="Brand A.D."/>
            <person name="Brent M.R."/>
            <person name="Brooks A.N."/>
            <person name="Brown R.H."/>
            <person name="Butlin R.K."/>
            <person name="Caggese C."/>
            <person name="Calvi B.R."/>
            <person name="Bernardo de Carvalho A."/>
            <person name="Caspi A."/>
            <person name="Castrezana S."/>
            <person name="Celniker S.E."/>
            <person name="Chang J.L."/>
            <person name="Chapple C."/>
            <person name="Chatterji S."/>
            <person name="Chinwalla A."/>
            <person name="Civetta A."/>
            <person name="Clifton S.W."/>
            <person name="Comeron J.M."/>
            <person name="Costello J.C."/>
            <person name="Coyne J.A."/>
            <person name="Daub J."/>
            <person name="David R.G."/>
            <person name="Delcher A.L."/>
            <person name="Delehaunty K."/>
            <person name="Do C.B."/>
            <person name="Ebling H."/>
            <person name="Edwards K."/>
            <person name="Eickbush T."/>
            <person name="Evans J.D."/>
            <person name="Filipski A."/>
            <person name="Findeiss S."/>
            <person name="Freyhult E."/>
            <person name="Fulton L."/>
            <person name="Fulton R."/>
            <person name="Garcia A.C."/>
            <person name="Gardiner A."/>
            <person name="Garfield D.A."/>
            <person name="Garvin B.E."/>
            <person name="Gibson G."/>
            <person name="Gilbert D."/>
            <person name="Gnerre S."/>
            <person name="Godfrey J."/>
            <person name="Good R."/>
            <person name="Gotea V."/>
            <person name="Gravely B."/>
            <person name="Greenberg A.J."/>
            <person name="Griffiths-Jones S."/>
            <person name="Gross S."/>
            <person name="Guigo R."/>
            <person name="Gustafson E.A."/>
            <person name="Haerty W."/>
            <person name="Hahn M.W."/>
            <person name="Halligan D.L."/>
            <person name="Halpern A.L."/>
            <person name="Halter G.M."/>
            <person name="Han M.V."/>
            <person name="Heger A."/>
            <person name="Hillier L."/>
            <person name="Hinrichs A.S."/>
            <person name="Holmes I."/>
            <person name="Hoskins R.A."/>
            <person name="Hubisz M.J."/>
            <person name="Hultmark D."/>
            <person name="Huntley M.A."/>
            <person name="Jaffe D.B."/>
            <person name="Jagadeeshan S."/>
            <person name="Jeck W.R."/>
            <person name="Johnson J."/>
            <person name="Jones C.D."/>
            <person name="Jordan W.C."/>
            <person name="Karpen G.H."/>
            <person name="Kataoka E."/>
            <person name="Keightley P.D."/>
            <person name="Kheradpour P."/>
            <person name="Kirkness E.F."/>
            <person name="Koerich L.B."/>
            <person name="Kristiansen K."/>
            <person name="Kudrna D."/>
            <person name="Kulathinal R.J."/>
            <person name="Kumar S."/>
            <person name="Kwok R."/>
            <person name="Lander E."/>
            <person name="Langley C.H."/>
            <person name="Lapoint R."/>
            <person name="Lazzaro B.P."/>
            <person name="Lee S.J."/>
            <person name="Levesque L."/>
            <person name="Li R."/>
            <person name="Lin C.F."/>
            <person name="Lin M.F."/>
            <person name="Lindblad-Toh K."/>
            <person name="Llopart A."/>
            <person name="Long M."/>
            <person name="Low L."/>
            <person name="Lozovsky E."/>
            <person name="Lu J."/>
            <person name="Luo M."/>
            <person name="Machado C.A."/>
            <person name="Makalowski W."/>
            <person name="Marzo M."/>
            <person name="Matsuda M."/>
            <person name="Matzkin L."/>
            <person name="McAllister B."/>
            <person name="McBride C.S."/>
            <person name="McKernan B."/>
            <person name="McKernan K."/>
            <person name="Mendez-Lago M."/>
            <person name="Minx P."/>
            <person name="Mollenhauer M.U."/>
            <person name="Montooth K."/>
            <person name="Mount S.M."/>
            <person name="Mu X."/>
            <person name="Myers E."/>
            <person name="Negre B."/>
            <person name="Newfeld S."/>
            <person name="Nielsen R."/>
            <person name="Noor M.A."/>
            <person name="O'Grady P."/>
            <person name="Pachter L."/>
            <person name="Papaceit M."/>
            <person name="Parisi M.J."/>
            <person name="Parisi M."/>
            <person name="Parts L."/>
            <person name="Pedersen J.S."/>
            <person name="Pesole G."/>
            <person name="Phillippy A.M."/>
            <person name="Ponting C.P."/>
            <person name="Pop M."/>
            <person name="Porcelli D."/>
            <person name="Powell J.R."/>
            <person name="Prohaska S."/>
            <person name="Pruitt K."/>
            <person name="Puig M."/>
            <person name="Quesneville H."/>
            <person name="Ram K.R."/>
            <person name="Rand D."/>
            <person name="Rasmussen M.D."/>
            <person name="Reed L.K."/>
            <person name="Reenan R."/>
            <person name="Reily A."/>
            <person name="Remington K.A."/>
            <person name="Rieger T.T."/>
            <person name="Ritchie M.G."/>
            <person name="Robin C."/>
            <person name="Rogers Y.H."/>
            <person name="Rohde C."/>
            <person name="Rozas J."/>
            <person name="Rubenfield M.J."/>
            <person name="Ruiz A."/>
            <person name="Russo S."/>
            <person name="Salzberg S.L."/>
            <person name="Sanchez-Gracia A."/>
            <person name="Saranga D.J."/>
            <person name="Sato H."/>
            <person name="Schaeffer S.W."/>
            <person name="Schatz M.C."/>
            <person name="Schlenke T."/>
            <person name="Schwartz R."/>
            <person name="Segarra C."/>
            <person name="Singh R.S."/>
            <person name="Sirot L."/>
            <person name="Sirota M."/>
            <person name="Sisneros N.B."/>
            <person name="Smith C.D."/>
            <person name="Smith T.F."/>
            <person name="Spieth J."/>
            <person name="Stage D.E."/>
            <person name="Stark A."/>
            <person name="Stephan W."/>
            <person name="Strausberg R.L."/>
            <person name="Strempel S."/>
            <person name="Sturgill D."/>
            <person name="Sutton G."/>
            <person name="Sutton G.G."/>
            <person name="Tao W."/>
            <person name="Teichmann S."/>
            <person name="Tobari Y.N."/>
            <person name="Tomimura Y."/>
            <person name="Tsolas J.M."/>
            <person name="Valente V.L."/>
            <person name="Venter E."/>
            <person name="Venter J.C."/>
            <person name="Vicario S."/>
            <person name="Vieira F.G."/>
            <person name="Vilella A.J."/>
            <person name="Villasante A."/>
            <person name="Walenz B."/>
            <person name="Wang J."/>
            <person name="Wasserman M."/>
            <person name="Watts T."/>
            <person name="Wilson D."/>
            <person name="Wilson R.K."/>
            <person name="Wing R.A."/>
            <person name="Wolfner M.F."/>
            <person name="Wong A."/>
            <person name="Wong G.K."/>
            <person name="Wu C.I."/>
            <person name="Wu G."/>
            <person name="Yamamoto D."/>
            <person name="Yang H.P."/>
            <person name="Yang S.P."/>
            <person name="Yorke J.A."/>
            <person name="Yoshida K."/>
            <person name="Zdobnov E."/>
            <person name="Zhang P."/>
            <person name="Zhang Y."/>
            <person name="Zimin A.V."/>
            <person name="Baldwin J."/>
            <person name="Abdouelleil A."/>
            <person name="Abdulkadir J."/>
            <person name="Abebe A."/>
            <person name="Abera B."/>
            <person name="Abreu J."/>
            <person name="Acer S.C."/>
            <person name="Aftuck L."/>
            <person name="Alexander A."/>
            <person name="An P."/>
            <person name="Anderson E."/>
            <person name="Anderson S."/>
            <person name="Arachi H."/>
            <person name="Azer M."/>
            <person name="Bachantsang P."/>
            <person name="Barry A."/>
            <person name="Bayul T."/>
            <person name="Berlin A."/>
            <person name="Bessette D."/>
            <person name="Bloom T."/>
            <person name="Blye J."/>
            <person name="Boguslavskiy L."/>
            <person name="Bonnet C."/>
            <person name="Boukhgalter B."/>
            <person name="Bourzgui I."/>
            <person name="Brown A."/>
            <person name="Cahill P."/>
            <person name="Channer S."/>
            <person name="Cheshatsang Y."/>
            <person name="Chuda L."/>
            <person name="Citroen M."/>
            <person name="Collymore A."/>
            <person name="Cooke P."/>
            <person name="Costello M."/>
            <person name="D'Aco K."/>
            <person name="Daza R."/>
            <person name="De Haan G."/>
            <person name="DeGray S."/>
            <person name="DeMaso C."/>
            <person name="Dhargay N."/>
            <person name="Dooley K."/>
            <person name="Dooley E."/>
            <person name="Doricent M."/>
            <person name="Dorje P."/>
            <person name="Dorjee K."/>
            <person name="Dupes A."/>
            <person name="Elong R."/>
            <person name="Falk J."/>
            <person name="Farina A."/>
            <person name="Faro S."/>
            <person name="Ferguson D."/>
            <person name="Fisher S."/>
            <person name="Foley C.D."/>
            <person name="Franke A."/>
            <person name="Friedrich D."/>
            <person name="Gadbois L."/>
            <person name="Gearin G."/>
            <person name="Gearin C.R."/>
            <person name="Giannoukos G."/>
            <person name="Goode T."/>
            <person name="Graham J."/>
            <person name="Grandbois E."/>
            <person name="Grewal S."/>
            <person name="Gyaltsen K."/>
            <person name="Hafez N."/>
            <person name="Hagos B."/>
            <person name="Hall J."/>
            <person name="Henson C."/>
            <person name="Hollinger A."/>
            <person name="Honan T."/>
            <person name="Huard M.D."/>
            <person name="Hughes L."/>
            <person name="Hurhula B."/>
            <person name="Husby M.E."/>
            <person name="Kamat A."/>
            <person name="Kanga B."/>
            <person name="Kashin S."/>
            <person name="Khazanovich D."/>
            <person name="Kisner P."/>
            <person name="Lance K."/>
            <person name="Lara M."/>
            <person name="Lee W."/>
            <person name="Lennon N."/>
            <person name="Letendre F."/>
            <person name="LeVine R."/>
            <person name="Lipovsky A."/>
            <person name="Liu X."/>
            <person name="Liu J."/>
            <person name="Liu S."/>
            <person name="Lokyitsang T."/>
            <person name="Lokyitsang Y."/>
            <person name="Lubonja R."/>
            <person name="Lui A."/>
            <person name="MacDonald P."/>
            <person name="Magnisalis V."/>
            <person name="Maru K."/>
            <person name="Matthews C."/>
            <person name="McCusker W."/>
            <person name="McDonough S."/>
            <person name="Mehta T."/>
            <person name="Meldrim J."/>
            <person name="Meneus L."/>
            <person name="Mihai O."/>
            <person name="Mihalev A."/>
            <person name="Mihova T."/>
            <person name="Mittelman R."/>
            <person name="Mlenga V."/>
            <person name="Montmayeur A."/>
            <person name="Mulrain L."/>
            <person name="Navidi A."/>
            <person name="Naylor J."/>
            <person name="Negash T."/>
            <person name="Nguyen T."/>
            <person name="Nguyen N."/>
            <person name="Nicol R."/>
            <person name="Norbu C."/>
            <person name="Norbu N."/>
            <person name="Novod N."/>
            <person name="O'Neill B."/>
            <person name="Osman S."/>
            <person name="Markiewicz E."/>
            <person name="Oyono O.L."/>
            <person name="Patti C."/>
            <person name="Phunkhang P."/>
            <person name="Pierre F."/>
            <person name="Priest M."/>
            <person name="Raghuraman S."/>
            <person name="Rege F."/>
            <person name="Reyes R."/>
            <person name="Rise C."/>
            <person name="Rogov P."/>
            <person name="Ross K."/>
            <person name="Ryan E."/>
            <person name="Settipalli S."/>
            <person name="Shea T."/>
            <person name="Sherpa N."/>
            <person name="Shi L."/>
            <person name="Shih D."/>
            <person name="Sparrow T."/>
            <person name="Spaulding J."/>
            <person name="Stalker J."/>
            <person name="Stange-Thomann N."/>
            <person name="Stavropoulos S."/>
            <person name="Stone C."/>
            <person name="Strader C."/>
            <person name="Tesfaye S."/>
            <person name="Thomson T."/>
            <person name="Thoulutsang Y."/>
            <person name="Thoulutsang D."/>
            <person name="Topham K."/>
            <person name="Topping I."/>
            <person name="Tsamla T."/>
            <person name="Vassiliev H."/>
            <person name="Vo A."/>
            <person name="Wangchuk T."/>
            <person name="Wangdi T."/>
            <person name="Weiand M."/>
            <person name="Wilkinson J."/>
            <person name="Wilson A."/>
            <person name="Yadav S."/>
            <person name="Young G."/>
            <person name="Yu Q."/>
            <person name="Zembek L."/>
            <person name="Zhong D."/>
            <person name="Zimmer A."/>
            <person name="Zwirko Z."/>
            <person name="Jaffe D.B."/>
            <person name="Alvarez P."/>
            <person name="Brockman W."/>
            <person name="Butler J."/>
            <person name="Chin C."/>
            <person name="Gnerre S."/>
            <person name="Grabherr M."/>
            <person name="Kleber M."/>
            <person name="Mauceli E."/>
            <person name="MacCallum I."/>
        </authorList>
    </citation>
    <scope>NUCLEOTIDE SEQUENCE [LARGE SCALE GENOMIC DNA]</scope>
    <source>
        <strain evidence="6">Tucson 15010-1051.87</strain>
    </source>
</reference>
<keyword evidence="2" id="KW-0378">Hydrolase</keyword>
<dbReference type="InterPro" id="IPR043504">
    <property type="entry name" value="Peptidase_S1_PA_chymotrypsin"/>
</dbReference>
<accession>A0A0Q9WUB6</accession>
<proteinExistence type="predicted"/>
<dbReference type="PROSITE" id="PS50240">
    <property type="entry name" value="TRYPSIN_DOM"/>
    <property type="match status" value="1"/>
</dbReference>
<feature type="chain" id="PRO_5006387143" description="Peptidase S1 domain-containing protein" evidence="3">
    <location>
        <begin position="26"/>
        <end position="281"/>
    </location>
</feature>
<feature type="domain" description="Peptidase S1" evidence="4">
    <location>
        <begin position="33"/>
        <end position="277"/>
    </location>
</feature>
<dbReference type="InterPro" id="IPR018114">
    <property type="entry name" value="TRYPSIN_HIS"/>
</dbReference>
<organism evidence="5 6">
    <name type="scientific">Drosophila virilis</name>
    <name type="common">Fruit fly</name>
    <dbReference type="NCBI Taxonomy" id="7244"/>
    <lineage>
        <taxon>Eukaryota</taxon>
        <taxon>Metazoa</taxon>
        <taxon>Ecdysozoa</taxon>
        <taxon>Arthropoda</taxon>
        <taxon>Hexapoda</taxon>
        <taxon>Insecta</taxon>
        <taxon>Pterygota</taxon>
        <taxon>Neoptera</taxon>
        <taxon>Endopterygota</taxon>
        <taxon>Diptera</taxon>
        <taxon>Brachycera</taxon>
        <taxon>Muscomorpha</taxon>
        <taxon>Ephydroidea</taxon>
        <taxon>Drosophilidae</taxon>
        <taxon>Drosophila</taxon>
    </lineage>
</organism>
<gene>
    <name evidence="5" type="primary">Dvir\GJ26297</name>
    <name evidence="5" type="ORF">Dvir_GJ26297</name>
</gene>
<dbReference type="EMBL" id="CH940647">
    <property type="protein sequence ID" value="KRF84500.1"/>
    <property type="molecule type" value="Genomic_DNA"/>
</dbReference>
<dbReference type="InterPro" id="IPR009003">
    <property type="entry name" value="Peptidase_S1_PA"/>
</dbReference>
<dbReference type="Pfam" id="PF00089">
    <property type="entry name" value="Trypsin"/>
    <property type="match status" value="1"/>
</dbReference>
<dbReference type="PROSITE" id="PS00135">
    <property type="entry name" value="TRYPSIN_SER"/>
    <property type="match status" value="1"/>
</dbReference>
<dbReference type="SMART" id="SM00020">
    <property type="entry name" value="Tryp_SPc"/>
    <property type="match status" value="1"/>
</dbReference>
<sequence>MGNQLKWQLILLALLLLVYWSHVEARYTRPQRIINGSKAKAQQFPYQVFYDVLFNSKWIPQCGGVIISERAVLTAAHCIEDGIDSIKLYFGAVNRKNSSETGQQRLIVHRENIIIHEGFDFNQTLNDIAIINLPADIQVDEFIQPVGLPSPNQVIDNLEGITSGFGHTQAPKEEIRNVSHHLMYLQVRILPNKVCKPLLQKYNPAQFFPSSWVCIAPSKSAPCKGDSGGPLVIKNANGSNTLVGLTSFGMDTICTLKRPVVYTRVSSYLEWIQSAIEYTKW</sequence>
<dbReference type="SMR" id="A0A0Q9WUB6"/>
<dbReference type="InterPro" id="IPR001254">
    <property type="entry name" value="Trypsin_dom"/>
</dbReference>
<dbReference type="PANTHER" id="PTHR24252:SF7">
    <property type="entry name" value="HYALIN"/>
    <property type="match status" value="1"/>
</dbReference>
<evidence type="ECO:0000313" key="5">
    <source>
        <dbReference type="EMBL" id="KRF84500.1"/>
    </source>
</evidence>
<dbReference type="FunFam" id="2.40.10.10:FF:000068">
    <property type="entry name" value="transmembrane protease serine 2"/>
    <property type="match status" value="1"/>
</dbReference>
<dbReference type="InterPro" id="IPR001314">
    <property type="entry name" value="Peptidase_S1A"/>
</dbReference>
<dbReference type="STRING" id="7244.A0A0Q9WUB6"/>
<keyword evidence="2" id="KW-0720">Serine protease</keyword>
<protein>
    <recommendedName>
        <fullName evidence="4">Peptidase S1 domain-containing protein</fullName>
    </recommendedName>
</protein>
<dbReference type="InParanoid" id="A0A0Q9WUB6"/>
<keyword evidence="2" id="KW-0645">Protease</keyword>
<dbReference type="KEGG" id="dvi:26531067"/>
<name>A0A0Q9WUB6_DROVI</name>